<dbReference type="AlphaFoldDB" id="A0A0E9RCE3"/>
<organism evidence="1">
    <name type="scientific">Anguilla anguilla</name>
    <name type="common">European freshwater eel</name>
    <name type="synonym">Muraena anguilla</name>
    <dbReference type="NCBI Taxonomy" id="7936"/>
    <lineage>
        <taxon>Eukaryota</taxon>
        <taxon>Metazoa</taxon>
        <taxon>Chordata</taxon>
        <taxon>Craniata</taxon>
        <taxon>Vertebrata</taxon>
        <taxon>Euteleostomi</taxon>
        <taxon>Actinopterygii</taxon>
        <taxon>Neopterygii</taxon>
        <taxon>Teleostei</taxon>
        <taxon>Anguilliformes</taxon>
        <taxon>Anguillidae</taxon>
        <taxon>Anguilla</taxon>
    </lineage>
</organism>
<sequence length="29" mass="3061">MTNFCISIGLFGVHPWGSVGVPATIIQKS</sequence>
<name>A0A0E9RCE3_ANGAN</name>
<reference evidence="1" key="2">
    <citation type="journal article" date="2015" name="Fish Shellfish Immunol.">
        <title>Early steps in the European eel (Anguilla anguilla)-Vibrio vulnificus interaction in the gills: Role of the RtxA13 toxin.</title>
        <authorList>
            <person name="Callol A."/>
            <person name="Pajuelo D."/>
            <person name="Ebbesson L."/>
            <person name="Teles M."/>
            <person name="MacKenzie S."/>
            <person name="Amaro C."/>
        </authorList>
    </citation>
    <scope>NUCLEOTIDE SEQUENCE</scope>
</reference>
<protein>
    <submittedName>
        <fullName evidence="1">Uncharacterized protein</fullName>
    </submittedName>
</protein>
<accession>A0A0E9RCE3</accession>
<reference evidence="1" key="1">
    <citation type="submission" date="2014-11" db="EMBL/GenBank/DDBJ databases">
        <authorList>
            <person name="Amaro Gonzalez C."/>
        </authorList>
    </citation>
    <scope>NUCLEOTIDE SEQUENCE</scope>
</reference>
<proteinExistence type="predicted"/>
<evidence type="ECO:0000313" key="1">
    <source>
        <dbReference type="EMBL" id="JAH26170.1"/>
    </source>
</evidence>
<dbReference type="EMBL" id="GBXM01082407">
    <property type="protein sequence ID" value="JAH26170.1"/>
    <property type="molecule type" value="Transcribed_RNA"/>
</dbReference>